<gene>
    <name evidence="1" type="ORF">Slati_1455300</name>
</gene>
<dbReference type="PANTHER" id="PTHR11439:SF440">
    <property type="entry name" value="INTEGRASE CATALYTIC DOMAIN-CONTAINING PROTEIN"/>
    <property type="match status" value="1"/>
</dbReference>
<accession>A0AAW2X550</accession>
<proteinExistence type="predicted"/>
<name>A0AAW2X550_9LAMI</name>
<reference evidence="1" key="1">
    <citation type="submission" date="2020-06" db="EMBL/GenBank/DDBJ databases">
        <authorList>
            <person name="Li T."/>
            <person name="Hu X."/>
            <person name="Zhang T."/>
            <person name="Song X."/>
            <person name="Zhang H."/>
            <person name="Dai N."/>
            <person name="Sheng W."/>
            <person name="Hou X."/>
            <person name="Wei L."/>
        </authorList>
    </citation>
    <scope>NUCLEOTIDE SEQUENCE</scope>
    <source>
        <strain evidence="1">KEN1</strain>
        <tissue evidence="1">Leaf</tissue>
    </source>
</reference>
<sequence length="128" mass="14431">MEIARSSKGISVSQRKYVLDLLKETGMTGCKPVDTPMDPNMKLGTQTSGTVADRGRNQQLMGKHIYRAHTRLDIGFSISVVSQFMNNPSEEHMQAVYGIIRYLKSNPGKWLFFRKATTRTIDAFTDVD</sequence>
<evidence type="ECO:0000313" key="1">
    <source>
        <dbReference type="EMBL" id="KAL0448989.1"/>
    </source>
</evidence>
<organism evidence="1">
    <name type="scientific">Sesamum latifolium</name>
    <dbReference type="NCBI Taxonomy" id="2727402"/>
    <lineage>
        <taxon>Eukaryota</taxon>
        <taxon>Viridiplantae</taxon>
        <taxon>Streptophyta</taxon>
        <taxon>Embryophyta</taxon>
        <taxon>Tracheophyta</taxon>
        <taxon>Spermatophyta</taxon>
        <taxon>Magnoliopsida</taxon>
        <taxon>eudicotyledons</taxon>
        <taxon>Gunneridae</taxon>
        <taxon>Pentapetalae</taxon>
        <taxon>asterids</taxon>
        <taxon>lamiids</taxon>
        <taxon>Lamiales</taxon>
        <taxon>Pedaliaceae</taxon>
        <taxon>Sesamum</taxon>
    </lineage>
</organism>
<reference evidence="1" key="2">
    <citation type="journal article" date="2024" name="Plant">
        <title>Genomic evolution and insights into agronomic trait innovations of Sesamum species.</title>
        <authorList>
            <person name="Miao H."/>
            <person name="Wang L."/>
            <person name="Qu L."/>
            <person name="Liu H."/>
            <person name="Sun Y."/>
            <person name="Le M."/>
            <person name="Wang Q."/>
            <person name="Wei S."/>
            <person name="Zheng Y."/>
            <person name="Lin W."/>
            <person name="Duan Y."/>
            <person name="Cao H."/>
            <person name="Xiong S."/>
            <person name="Wang X."/>
            <person name="Wei L."/>
            <person name="Li C."/>
            <person name="Ma Q."/>
            <person name="Ju M."/>
            <person name="Zhao R."/>
            <person name="Li G."/>
            <person name="Mu C."/>
            <person name="Tian Q."/>
            <person name="Mei H."/>
            <person name="Zhang T."/>
            <person name="Gao T."/>
            <person name="Zhang H."/>
        </authorList>
    </citation>
    <scope>NUCLEOTIDE SEQUENCE</scope>
    <source>
        <strain evidence="1">KEN1</strain>
    </source>
</reference>
<protein>
    <submittedName>
        <fullName evidence="1">Retrovirus-related Pol polyprotein from transposon RE1</fullName>
    </submittedName>
</protein>
<dbReference type="AlphaFoldDB" id="A0AAW2X550"/>
<dbReference type="EMBL" id="JACGWN010000005">
    <property type="protein sequence ID" value="KAL0448989.1"/>
    <property type="molecule type" value="Genomic_DNA"/>
</dbReference>
<dbReference type="PANTHER" id="PTHR11439">
    <property type="entry name" value="GAG-POL-RELATED RETROTRANSPOSON"/>
    <property type="match status" value="1"/>
</dbReference>
<comment type="caution">
    <text evidence="1">The sequence shown here is derived from an EMBL/GenBank/DDBJ whole genome shotgun (WGS) entry which is preliminary data.</text>
</comment>